<organism evidence="10">
    <name type="scientific">Prunus dulcis</name>
    <name type="common">Almond</name>
    <name type="synonym">Amygdalus dulcis</name>
    <dbReference type="NCBI Taxonomy" id="3755"/>
    <lineage>
        <taxon>Eukaryota</taxon>
        <taxon>Viridiplantae</taxon>
        <taxon>Streptophyta</taxon>
        <taxon>Embryophyta</taxon>
        <taxon>Tracheophyta</taxon>
        <taxon>Spermatophyta</taxon>
        <taxon>Magnoliopsida</taxon>
        <taxon>eudicotyledons</taxon>
        <taxon>Gunneridae</taxon>
        <taxon>Pentapetalae</taxon>
        <taxon>rosids</taxon>
        <taxon>fabids</taxon>
        <taxon>Rosales</taxon>
        <taxon>Rosaceae</taxon>
        <taxon>Amygdaloideae</taxon>
        <taxon>Amygdaleae</taxon>
        <taxon>Prunus</taxon>
    </lineage>
</organism>
<evidence type="ECO:0000256" key="1">
    <source>
        <dbReference type="ARBA" id="ARBA00004567"/>
    </source>
</evidence>
<keyword evidence="7" id="KW-0906">Nuclear pore complex</keyword>
<dbReference type="GO" id="GO:0034398">
    <property type="term" value="P:telomere tethering at nuclear periphery"/>
    <property type="evidence" value="ECO:0007669"/>
    <property type="project" value="TreeGrafter"/>
</dbReference>
<sequence>NVTDASRAPCLLRTLTVHIKTLWGPPLSQTRKTLGHSPILQIQPKFQTLSVLGQSYRSPFMSQSVSRQTRNTRNNPSAPQIFGSTTPFGPQTGSPIFRVTSNGVSAAAQSSTPFPSSMTFGASFSTDFGNTMSTFGASSTPAFSSSSSPSIVGKPVLVVCSLWFNMHPSLWFCQHASFWCYKHPGLWWYKPFRKHNSTITSSIWSSIFGSSTPFGGSSQPSFGATSSAGLHSTTSPPFRSTEAATGVSSSPGIGTALGFYISSTPASGSSSSTFGTSSNPTSAASSTPGLSCGSTEAATGVSSFPSVVSGHGFYVSSTPASCSSSSLFRTSSNPTSAASNTLDLRVDAQLPLGTPASGSSSSTFGTSSNPTSAVSITPGFGSTTQPSHPTVGSSIFGSSTPFGGSSQPPFGATSSAALRSTTSPPFRSTEAATGVSSSPGIGPALGFYISITPASGLSSSTFGTSSNPTSVLPLLLVPLAPFFTLQAILLLLLLDLHVDAQLPLGFQVSPQLDFGMDCMFQIPQLLVPLAPIFGTSSNPTSAVSITPGFGSTTQPSHPTFRSSIFGSSTPFGGSSQPPFGATSSAALRSTTSAPFRSTEAATGVSSSPSIGPELGFYISITPASGSSSSTFGTSSNPTSAASSTPGFTCGSTEAATGVSSFPSVGSGHGFYVSSTPASCSSCSLFRTSSNPTSAASNTPGFTCGSTEAATGISSFPLVRSGHGFYVSSTPASGSSRSPFCTSSNPTSAVSNTPGFISLSTPSFTFSFLPSFWKSTSTFPSSQFGPSCPSGAQSSPFGAQSKTFGNTDFEISASGAQLWGSRVPPHTTTTEPDDYVGLETRGDLQSISAMPIYGDKTHEELRWQDYQLGDRGGHVPAGGSCFPLSTSNILNPAPTFAQTSSSLFNPSTPSNVFAPQIPSFSFTGSRTSSVPFTSSTFPLSTSPNLFTTSSSSPSVFRQASSPSHFSSSDPSTLAFPAPAPRTDSTSNSGLFNSIFGVQSTTCGNTACGISASGGQFGGSRVAPYTKTAGPDDGSLSGLYQSICGMQIYGDKSHEELRWQDYQLGDRGGRALVGGNCFGLSTTQSNVLNPAPAFIQTSSSRLNTSTVPNIFAPQIPAFTPTPFGASFTPLPSASSFYVPGQISSPSLFSSSVTPTSVSAFPAPAPTTSPFNSGPINPISSIARTGGTAGLTTTSSGGLFTIPSGNTHISHEESPLLLLSFRGHRRRTGKTSRCNGRPTRSIALGSIAFGV</sequence>
<feature type="non-terminal residue" evidence="10">
    <location>
        <position position="1"/>
    </location>
</feature>
<dbReference type="EMBL" id="AP019301">
    <property type="protein sequence ID" value="BBH03561.1"/>
    <property type="molecule type" value="Genomic_DNA"/>
</dbReference>
<evidence type="ECO:0000256" key="6">
    <source>
        <dbReference type="ARBA" id="ARBA00023010"/>
    </source>
</evidence>
<feature type="compositionally biased region" description="Low complexity" evidence="9">
    <location>
        <begin position="412"/>
        <end position="423"/>
    </location>
</feature>
<evidence type="ECO:0000313" key="10">
    <source>
        <dbReference type="EMBL" id="BBH03561.1"/>
    </source>
</evidence>
<feature type="compositionally biased region" description="Polar residues" evidence="9">
    <location>
        <begin position="424"/>
        <end position="437"/>
    </location>
</feature>
<keyword evidence="4" id="KW-0509">mRNA transport</keyword>
<comment type="subcellular location">
    <subcellularLocation>
        <location evidence="1">Nucleus</location>
        <location evidence="1">Nuclear pore complex</location>
    </subcellularLocation>
</comment>
<feature type="compositionally biased region" description="Low complexity" evidence="9">
    <location>
        <begin position="351"/>
        <end position="372"/>
    </location>
</feature>
<feature type="compositionally biased region" description="Polar residues" evidence="9">
    <location>
        <begin position="380"/>
        <end position="408"/>
    </location>
</feature>
<feature type="compositionally biased region" description="Polar residues" evidence="9">
    <location>
        <begin position="948"/>
        <end position="958"/>
    </location>
</feature>
<dbReference type="GO" id="GO:0051028">
    <property type="term" value="P:mRNA transport"/>
    <property type="evidence" value="ECO:0007669"/>
    <property type="project" value="UniProtKB-KW"/>
</dbReference>
<evidence type="ECO:0000256" key="5">
    <source>
        <dbReference type="ARBA" id="ARBA00022927"/>
    </source>
</evidence>
<proteinExistence type="inferred from homology"/>
<dbReference type="GO" id="GO:0003723">
    <property type="term" value="F:RNA binding"/>
    <property type="evidence" value="ECO:0007669"/>
    <property type="project" value="TreeGrafter"/>
</dbReference>
<dbReference type="GO" id="GO:0008139">
    <property type="term" value="F:nuclear localization sequence binding"/>
    <property type="evidence" value="ECO:0007669"/>
    <property type="project" value="TreeGrafter"/>
</dbReference>
<evidence type="ECO:0000256" key="2">
    <source>
        <dbReference type="ARBA" id="ARBA00008926"/>
    </source>
</evidence>
<evidence type="ECO:0000256" key="7">
    <source>
        <dbReference type="ARBA" id="ARBA00023132"/>
    </source>
</evidence>
<dbReference type="FunFam" id="1.10.10.2360:FF:000001">
    <property type="entry name" value="Nuclear pore complex protein Nup98-Nup96"/>
    <property type="match status" value="2"/>
</dbReference>
<evidence type="ECO:0000256" key="3">
    <source>
        <dbReference type="ARBA" id="ARBA00022448"/>
    </source>
</evidence>
<dbReference type="GO" id="GO:0006606">
    <property type="term" value="P:protein import into nucleus"/>
    <property type="evidence" value="ECO:0007669"/>
    <property type="project" value="TreeGrafter"/>
</dbReference>
<feature type="region of interest" description="Disordered" evidence="9">
    <location>
        <begin position="271"/>
        <end position="292"/>
    </location>
</feature>
<protein>
    <submittedName>
        <fullName evidence="10">Nucleoporin autopeptidase</fullName>
    </submittedName>
</protein>
<dbReference type="AlphaFoldDB" id="A0A4Y1RGZ8"/>
<evidence type="ECO:0000256" key="8">
    <source>
        <dbReference type="ARBA" id="ARBA00023242"/>
    </source>
</evidence>
<dbReference type="PANTHER" id="PTHR23198">
    <property type="entry name" value="NUCLEOPORIN"/>
    <property type="match status" value="1"/>
</dbReference>
<dbReference type="InterPro" id="IPR037665">
    <property type="entry name" value="Nucleoporin_S59-like"/>
</dbReference>
<dbReference type="GO" id="GO:0044614">
    <property type="term" value="C:nuclear pore cytoplasmic filaments"/>
    <property type="evidence" value="ECO:0007669"/>
    <property type="project" value="TreeGrafter"/>
</dbReference>
<reference evidence="10" key="1">
    <citation type="journal article" date="2019" name="Science">
        <title>Mutation of a bHLH transcription factor allowed almond domestication.</title>
        <authorList>
            <person name="Sanchez-Perez R."/>
            <person name="Pavan S."/>
            <person name="Mazzeo R."/>
            <person name="Moldovan C."/>
            <person name="Aiese Cigliano R."/>
            <person name="Del Cueto J."/>
            <person name="Ricciardi F."/>
            <person name="Lotti C."/>
            <person name="Ricciardi L."/>
            <person name="Dicenta F."/>
            <person name="Lopez-Marques R.L."/>
            <person name="Lindberg Moller B."/>
        </authorList>
    </citation>
    <scope>NUCLEOTIDE SEQUENCE</scope>
</reference>
<dbReference type="GO" id="GO:0017056">
    <property type="term" value="F:structural constituent of nuclear pore"/>
    <property type="evidence" value="ECO:0007669"/>
    <property type="project" value="TreeGrafter"/>
</dbReference>
<keyword evidence="5" id="KW-0653">Protein transport</keyword>
<feature type="compositionally biased region" description="Low complexity" evidence="9">
    <location>
        <begin position="959"/>
        <end position="970"/>
    </location>
</feature>
<dbReference type="GO" id="GO:0000973">
    <property type="term" value="P:post-transcriptional tethering of RNA polymerase II gene DNA at nuclear periphery"/>
    <property type="evidence" value="ECO:0007669"/>
    <property type="project" value="TreeGrafter"/>
</dbReference>
<feature type="region of interest" description="Disordered" evidence="9">
    <location>
        <begin position="219"/>
        <end position="249"/>
    </location>
</feature>
<keyword evidence="8" id="KW-0539">Nucleus</keyword>
<feature type="region of interest" description="Disordered" evidence="9">
    <location>
        <begin position="948"/>
        <end position="983"/>
    </location>
</feature>
<gene>
    <name evidence="10" type="ORF">Prudu_014472</name>
</gene>
<accession>A0A4Y1RGZ8</accession>
<comment type="similarity">
    <text evidence="2">Belongs to the nucleoporin GLFG family.</text>
</comment>
<dbReference type="PANTHER" id="PTHR23198:SF6">
    <property type="entry name" value="NUCLEAR PORE COMPLEX PROTEIN NUP98-NUP96"/>
    <property type="match status" value="1"/>
</dbReference>
<feature type="region of interest" description="Disordered" evidence="9">
    <location>
        <begin position="61"/>
        <end position="85"/>
    </location>
</feature>
<dbReference type="Gene3D" id="1.10.10.2360">
    <property type="match status" value="2"/>
</dbReference>
<name>A0A4Y1RGZ8_PRUDU</name>
<dbReference type="GO" id="GO:0006405">
    <property type="term" value="P:RNA export from nucleus"/>
    <property type="evidence" value="ECO:0007669"/>
    <property type="project" value="TreeGrafter"/>
</dbReference>
<evidence type="ECO:0000256" key="4">
    <source>
        <dbReference type="ARBA" id="ARBA00022816"/>
    </source>
</evidence>
<evidence type="ECO:0000256" key="9">
    <source>
        <dbReference type="SAM" id="MobiDB-lite"/>
    </source>
</evidence>
<feature type="compositionally biased region" description="Low complexity" evidence="9">
    <location>
        <begin position="271"/>
        <end position="288"/>
    </location>
</feature>
<keyword evidence="3" id="KW-0813">Transport</keyword>
<keyword evidence="6" id="KW-0811">Translocation</keyword>
<feature type="region of interest" description="Disordered" evidence="9">
    <location>
        <begin position="350"/>
        <end position="437"/>
    </location>
</feature>